<dbReference type="Proteomes" id="UP000305401">
    <property type="component" value="Unassembled WGS sequence"/>
</dbReference>
<comment type="caution">
    <text evidence="1">The sequence shown here is derived from an EMBL/GenBank/DDBJ whole genome shotgun (WGS) entry which is preliminary data.</text>
</comment>
<reference evidence="1" key="1">
    <citation type="submission" date="2019-04" db="EMBL/GenBank/DDBJ databases">
        <title>Microbes associate with the intestines of laboratory mice.</title>
        <authorList>
            <person name="Navarre W."/>
            <person name="Wong E."/>
            <person name="Huang K.C."/>
            <person name="Tropini C."/>
            <person name="Ng K."/>
            <person name="Yu B."/>
        </authorList>
    </citation>
    <scope>NUCLEOTIDE SEQUENCE</scope>
    <source>
        <strain evidence="1">NM86_A22</strain>
    </source>
</reference>
<evidence type="ECO:0000313" key="2">
    <source>
        <dbReference type="Proteomes" id="UP000305401"/>
    </source>
</evidence>
<organism evidence="1 2">
    <name type="scientific">Muribaculum caecicola</name>
    <dbReference type="NCBI Taxonomy" id="3038144"/>
    <lineage>
        <taxon>Bacteria</taxon>
        <taxon>Pseudomonadati</taxon>
        <taxon>Bacteroidota</taxon>
        <taxon>Bacteroidia</taxon>
        <taxon>Bacteroidales</taxon>
        <taxon>Muribaculaceae</taxon>
        <taxon>Muribaculum</taxon>
    </lineage>
</organism>
<name>A0AC61S604_9BACT</name>
<protein>
    <submittedName>
        <fullName evidence="1">GNAT family N-acetyltransferase</fullName>
    </submittedName>
</protein>
<proteinExistence type="predicted"/>
<keyword evidence="2" id="KW-1185">Reference proteome</keyword>
<evidence type="ECO:0000313" key="1">
    <source>
        <dbReference type="EMBL" id="THG52712.1"/>
    </source>
</evidence>
<accession>A0AC61S604</accession>
<gene>
    <name evidence="1" type="ORF">E5990_04810</name>
</gene>
<sequence>MIETGRLILRHWHESDAKELYLYAKDPSVGPVAGWPPHTSIEDSREIIKTVFSAPETYAVVLKSIGKPVGCAGLMIGRHSNLHLPDDECEIGYWIGVPYWGQGLIPEAVVCLQRRAFAELGMKKMWCGYFDGNHKSRRVQEKCGFRYHHTDNNACNEFISGINTAHISCLSKEQWLSDQINK</sequence>
<dbReference type="EMBL" id="SSTG01000041">
    <property type="protein sequence ID" value="THG52712.1"/>
    <property type="molecule type" value="Genomic_DNA"/>
</dbReference>